<feature type="transmembrane region" description="Helical" evidence="1">
    <location>
        <begin position="91"/>
        <end position="111"/>
    </location>
</feature>
<keyword evidence="1" id="KW-0812">Transmembrane</keyword>
<dbReference type="Proteomes" id="UP001183648">
    <property type="component" value="Unassembled WGS sequence"/>
</dbReference>
<accession>A0ABU2BZ53</accession>
<keyword evidence="1" id="KW-0472">Membrane</keyword>
<dbReference type="EMBL" id="JAVDYG010000001">
    <property type="protein sequence ID" value="MDR7363657.1"/>
    <property type="molecule type" value="Genomic_DNA"/>
</dbReference>
<feature type="transmembrane region" description="Helical" evidence="1">
    <location>
        <begin position="12"/>
        <end position="34"/>
    </location>
</feature>
<dbReference type="RefSeq" id="WP_310304302.1">
    <property type="nucleotide sequence ID" value="NZ_BAAAPS010000003.1"/>
</dbReference>
<reference evidence="2 3" key="1">
    <citation type="submission" date="2023-07" db="EMBL/GenBank/DDBJ databases">
        <title>Sequencing the genomes of 1000 actinobacteria strains.</title>
        <authorList>
            <person name="Klenk H.-P."/>
        </authorList>
    </citation>
    <scope>NUCLEOTIDE SEQUENCE [LARGE SCALE GENOMIC DNA]</scope>
    <source>
        <strain evidence="2 3">DSM 19426</strain>
    </source>
</reference>
<name>A0ABU2BZ53_9ACTN</name>
<proteinExistence type="predicted"/>
<keyword evidence="3" id="KW-1185">Reference proteome</keyword>
<protein>
    <recommendedName>
        <fullName evidence="4">DUF5134 domain-containing protein</fullName>
    </recommendedName>
</protein>
<feature type="transmembrane region" description="Helical" evidence="1">
    <location>
        <begin position="61"/>
        <end position="85"/>
    </location>
</feature>
<keyword evidence="1" id="KW-1133">Transmembrane helix</keyword>
<gene>
    <name evidence="2" type="ORF">J2S63_003210</name>
</gene>
<organism evidence="2 3">
    <name type="scientific">Nocardioides marmoribigeumensis</name>
    <dbReference type="NCBI Taxonomy" id="433649"/>
    <lineage>
        <taxon>Bacteria</taxon>
        <taxon>Bacillati</taxon>
        <taxon>Actinomycetota</taxon>
        <taxon>Actinomycetes</taxon>
        <taxon>Propionibacteriales</taxon>
        <taxon>Nocardioidaceae</taxon>
        <taxon>Nocardioides</taxon>
    </lineage>
</organism>
<evidence type="ECO:0000313" key="3">
    <source>
        <dbReference type="Proteomes" id="UP001183648"/>
    </source>
</evidence>
<comment type="caution">
    <text evidence="2">The sequence shown here is derived from an EMBL/GenBank/DDBJ whole genome shotgun (WGS) entry which is preliminary data.</text>
</comment>
<evidence type="ECO:0000256" key="1">
    <source>
        <dbReference type="SAM" id="Phobius"/>
    </source>
</evidence>
<evidence type="ECO:0008006" key="4">
    <source>
        <dbReference type="Google" id="ProtNLM"/>
    </source>
</evidence>
<evidence type="ECO:0000313" key="2">
    <source>
        <dbReference type="EMBL" id="MDR7363657.1"/>
    </source>
</evidence>
<sequence length="208" mass="21904">MSPETRAGLGSIVVLLFEVLWWGGLVGVAGLLVTSLRARRAERRPVPIGPPRQPAPPGEQWPLRVAVALAAAAAVHLVMVLAHAADGPAHQAFFLLTGLGQLVLAVLVLLAPSRHLHTVLWSGVGLVALWAASRTVGVAGPREAVGSWDLCVVLWQGYTVVEALRRLPSPLPTTWRPAVPRAWTPETYGVAGLTGLVLAVLPWSGGHG</sequence>